<dbReference type="PANTHER" id="PTHR43107:SF15">
    <property type="entry name" value="FATTY ACID TRANSPORT PROTEIN 3, ISOFORM A"/>
    <property type="match status" value="1"/>
</dbReference>
<dbReference type="Gene3D" id="3.30.300.30">
    <property type="match status" value="1"/>
</dbReference>
<keyword evidence="4" id="KW-0067">ATP-binding</keyword>
<feature type="domain" description="AMP-binding enzyme C-terminal" evidence="6">
    <location>
        <begin position="461"/>
        <end position="541"/>
    </location>
</feature>
<dbReference type="InterPro" id="IPR000873">
    <property type="entry name" value="AMP-dep_synth/lig_dom"/>
</dbReference>
<evidence type="ECO:0000313" key="7">
    <source>
        <dbReference type="EMBL" id="KAK9777239.1"/>
    </source>
</evidence>
<dbReference type="InterPro" id="IPR042099">
    <property type="entry name" value="ANL_N_sf"/>
</dbReference>
<dbReference type="Gene3D" id="3.40.50.12780">
    <property type="entry name" value="N-terminal domain of ligase-like"/>
    <property type="match status" value="1"/>
</dbReference>
<keyword evidence="3" id="KW-0547">Nucleotide-binding</keyword>
<dbReference type="Pfam" id="PF13193">
    <property type="entry name" value="AMP-binding_C"/>
    <property type="match status" value="1"/>
</dbReference>
<evidence type="ECO:0000259" key="5">
    <source>
        <dbReference type="Pfam" id="PF00501"/>
    </source>
</evidence>
<accession>A0ABR2XTU1</accession>
<comment type="similarity">
    <text evidence="1">Belongs to the ATP-dependent AMP-binding enzyme family.</text>
</comment>
<dbReference type="EMBL" id="JARVKM010000022">
    <property type="protein sequence ID" value="KAK9777239.1"/>
    <property type="molecule type" value="Genomic_DNA"/>
</dbReference>
<organism evidence="7 8">
    <name type="scientific">Seiridium cardinale</name>
    <dbReference type="NCBI Taxonomy" id="138064"/>
    <lineage>
        <taxon>Eukaryota</taxon>
        <taxon>Fungi</taxon>
        <taxon>Dikarya</taxon>
        <taxon>Ascomycota</taxon>
        <taxon>Pezizomycotina</taxon>
        <taxon>Sordariomycetes</taxon>
        <taxon>Xylariomycetidae</taxon>
        <taxon>Amphisphaeriales</taxon>
        <taxon>Sporocadaceae</taxon>
        <taxon>Seiridium</taxon>
    </lineage>
</organism>
<feature type="domain" description="AMP-dependent synthetase/ligase" evidence="5">
    <location>
        <begin position="29"/>
        <end position="336"/>
    </location>
</feature>
<evidence type="ECO:0000259" key="6">
    <source>
        <dbReference type="Pfam" id="PF13193"/>
    </source>
</evidence>
<dbReference type="PROSITE" id="PS00455">
    <property type="entry name" value="AMP_BINDING"/>
    <property type="match status" value="1"/>
</dbReference>
<dbReference type="PANTHER" id="PTHR43107">
    <property type="entry name" value="LONG-CHAIN FATTY ACID TRANSPORT PROTEIN"/>
    <property type="match status" value="1"/>
</dbReference>
<proteinExistence type="inferred from homology"/>
<keyword evidence="8" id="KW-1185">Reference proteome</keyword>
<dbReference type="Pfam" id="PF00501">
    <property type="entry name" value="AMP-binding"/>
    <property type="match status" value="1"/>
</dbReference>
<name>A0ABR2XTU1_9PEZI</name>
<dbReference type="InterPro" id="IPR045851">
    <property type="entry name" value="AMP-bd_C_sf"/>
</dbReference>
<evidence type="ECO:0000256" key="4">
    <source>
        <dbReference type="ARBA" id="ARBA00022840"/>
    </source>
</evidence>
<evidence type="ECO:0000313" key="8">
    <source>
        <dbReference type="Proteomes" id="UP001465668"/>
    </source>
</evidence>
<sequence length="599" mass="66746">MDSMMKYIGERAAQDKLLVYSCFEDRVGTPEGDYIFLIFEGRQWTYTEFFNAVQPIGNWLMNDLGIQKGEMVALDGGNSPEWLMLWLALEGIGAATAFINCNLTALSLKHSVELGKPRYLLADTNLHDLVSPIETDLTESGISTMYYSPQSLQLLKDFAPLPAERRKNINPLDTSCLIYTSGTTGLPKGTILTRAREIGFTARGGPNDIGLKPGDRMYTCLPMFHGAGHGLCVVPCVSVGATVVLSRKFSHKNFWPEVHGYQATHIQYVGELCRYLLNAPPSNLDKGHNVRMAWGNGMRADVWEVFRERFGIECINELYAGTDSMGFMTNENRGDFSRSAIAVRGKLWHWWNSSGERRILIDPDTQEVLRGKDGLAIEAKTGEPGEMIHQLDVQNPDLGAPTYFNNHAASVKRRVADVFKKGDLWFRSGDVMRLDSEGRLYFIDRLGDTYRWKSENVSTNEVSDVIGEFPQVAETNVYGVLVPNADGRAGCAAIVPRDAAAKGSTLDLKALAQHCLTRLPRYAVPIFVRVCRELEYTGTMKMQKARLRSEGIDQDVIEKGAKEKGEAADALYWLAPGTNEYVPFRSKDLQELKGGAVRL</sequence>
<dbReference type="InterPro" id="IPR025110">
    <property type="entry name" value="AMP-bd_C"/>
</dbReference>
<dbReference type="SUPFAM" id="SSF56801">
    <property type="entry name" value="Acetyl-CoA synthetase-like"/>
    <property type="match status" value="1"/>
</dbReference>
<protein>
    <submittedName>
        <fullName evidence="7">AMP-dependent synthetase/ligase domain-containing protein</fullName>
    </submittedName>
</protein>
<reference evidence="7 8" key="1">
    <citation type="submission" date="2024-02" db="EMBL/GenBank/DDBJ databases">
        <title>First draft genome assembly of two strains of Seiridium cardinale.</title>
        <authorList>
            <person name="Emiliani G."/>
            <person name="Scali E."/>
        </authorList>
    </citation>
    <scope>NUCLEOTIDE SEQUENCE [LARGE SCALE GENOMIC DNA]</scope>
    <source>
        <strain evidence="7 8">BM-138-000479</strain>
    </source>
</reference>
<gene>
    <name evidence="7" type="ORF">SCAR479_05968</name>
</gene>
<evidence type="ECO:0000256" key="2">
    <source>
        <dbReference type="ARBA" id="ARBA00022598"/>
    </source>
</evidence>
<keyword evidence="2" id="KW-0436">Ligase</keyword>
<dbReference type="Proteomes" id="UP001465668">
    <property type="component" value="Unassembled WGS sequence"/>
</dbReference>
<evidence type="ECO:0000256" key="1">
    <source>
        <dbReference type="ARBA" id="ARBA00006432"/>
    </source>
</evidence>
<dbReference type="InterPro" id="IPR020845">
    <property type="entry name" value="AMP-binding_CS"/>
</dbReference>
<evidence type="ECO:0000256" key="3">
    <source>
        <dbReference type="ARBA" id="ARBA00022741"/>
    </source>
</evidence>
<comment type="caution">
    <text evidence="7">The sequence shown here is derived from an EMBL/GenBank/DDBJ whole genome shotgun (WGS) entry which is preliminary data.</text>
</comment>